<dbReference type="Proteomes" id="UP000004386">
    <property type="component" value="Unassembled WGS sequence"/>
</dbReference>
<dbReference type="AlphaFoldDB" id="C4WF91"/>
<dbReference type="EMBL" id="ACQA01000001">
    <property type="protein sequence ID" value="EEQ96168.1"/>
    <property type="molecule type" value="Genomic_DNA"/>
</dbReference>
<dbReference type="Gene3D" id="1.10.150.290">
    <property type="entry name" value="S-adenosyl-L-methionine-dependent methyltransferases"/>
    <property type="match status" value="1"/>
</dbReference>
<dbReference type="PANTHER" id="PTHR43861">
    <property type="entry name" value="TRANS-ACONITATE 2-METHYLTRANSFERASE-RELATED"/>
    <property type="match status" value="1"/>
</dbReference>
<comment type="function">
    <text evidence="5">Catalyzes the S-adenosylmethionine monomethyl esterification of trans-aconitate.</text>
</comment>
<evidence type="ECO:0000313" key="7">
    <source>
        <dbReference type="EMBL" id="EEQ96168.1"/>
    </source>
</evidence>
<dbReference type="GO" id="GO:0005737">
    <property type="term" value="C:cytoplasm"/>
    <property type="evidence" value="ECO:0007669"/>
    <property type="project" value="UniProtKB-SubCell"/>
</dbReference>
<dbReference type="Gene3D" id="3.40.50.150">
    <property type="entry name" value="Vaccinia Virus protein VP39"/>
    <property type="match status" value="1"/>
</dbReference>
<dbReference type="CDD" id="cd02440">
    <property type="entry name" value="AdoMet_MTases"/>
    <property type="match status" value="1"/>
</dbReference>
<evidence type="ECO:0000313" key="8">
    <source>
        <dbReference type="Proteomes" id="UP000004386"/>
    </source>
</evidence>
<dbReference type="EC" id="2.1.1.144" evidence="5"/>
<dbReference type="SUPFAM" id="SSF53335">
    <property type="entry name" value="S-adenosyl-L-methionine-dependent methyltransferases"/>
    <property type="match status" value="1"/>
</dbReference>
<keyword evidence="2 5" id="KW-0489">Methyltransferase</keyword>
<name>C4WF91_9HYPH</name>
<evidence type="ECO:0000256" key="2">
    <source>
        <dbReference type="ARBA" id="ARBA00022603"/>
    </source>
</evidence>
<dbReference type="InterPro" id="IPR023506">
    <property type="entry name" value="Trans-aconitate_MeTrfase"/>
</dbReference>
<comment type="subcellular location">
    <subcellularLocation>
        <location evidence="5">Cytoplasm</location>
    </subcellularLocation>
</comment>
<evidence type="ECO:0000256" key="4">
    <source>
        <dbReference type="ARBA" id="ARBA00022691"/>
    </source>
</evidence>
<evidence type="ECO:0000256" key="3">
    <source>
        <dbReference type="ARBA" id="ARBA00022679"/>
    </source>
</evidence>
<dbReference type="HOGENOM" id="CLU_037990_5_2_5"/>
<proteinExistence type="inferred from homology"/>
<dbReference type="HAMAP" id="MF_00560">
    <property type="entry name" value="Tran_acon_Me_trans"/>
    <property type="match status" value="1"/>
</dbReference>
<accession>C4WF91</accession>
<dbReference type="InterPro" id="IPR029063">
    <property type="entry name" value="SAM-dependent_MTases_sf"/>
</dbReference>
<evidence type="ECO:0000256" key="5">
    <source>
        <dbReference type="HAMAP-Rule" id="MF_00560"/>
    </source>
</evidence>
<organism evidence="7 8">
    <name type="scientific">Brucella intermedia LMG 3301</name>
    <dbReference type="NCBI Taxonomy" id="641118"/>
    <lineage>
        <taxon>Bacteria</taxon>
        <taxon>Pseudomonadati</taxon>
        <taxon>Pseudomonadota</taxon>
        <taxon>Alphaproteobacteria</taxon>
        <taxon>Hyphomicrobiales</taxon>
        <taxon>Brucellaceae</taxon>
        <taxon>Brucella/Ochrobactrum group</taxon>
        <taxon>Brucella</taxon>
    </lineage>
</organism>
<reference evidence="7 8" key="1">
    <citation type="submission" date="2009-05" db="EMBL/GenBank/DDBJ databases">
        <authorList>
            <person name="Setubal J.C."/>
            <person name="Boyle S."/>
            <person name="Crasta O.R."/>
            <person name="Gillespie J.J."/>
            <person name="Kenyon R.W."/>
            <person name="Lu J."/>
            <person name="Mane S."/>
            <person name="Nagrani S."/>
            <person name="Shallom J.M."/>
            <person name="Shallom S."/>
            <person name="Shukla M."/>
            <person name="Snyder E.E."/>
            <person name="Sobral B.W."/>
            <person name="Wattam A.R."/>
            <person name="Will R."/>
            <person name="Williams K."/>
            <person name="Yoo H."/>
            <person name="Munk C."/>
            <person name="Tapia R."/>
            <person name="Green L."/>
            <person name="Rogers Y."/>
            <person name="Detter J.C."/>
            <person name="Bruce D."/>
            <person name="Brettin T.S."/>
            <person name="Tsolis R."/>
        </authorList>
    </citation>
    <scope>NUCLEOTIDE SEQUENCE [LARGE SCALE GENOMIC DNA]</scope>
    <source>
        <strain evidence="7 8">LMG 3301</strain>
    </source>
</reference>
<comment type="similarity">
    <text evidence="5">Belongs to the methyltransferase superfamily. Tam family.</text>
</comment>
<keyword evidence="3 5" id="KW-0808">Transferase</keyword>
<dbReference type="PANTHER" id="PTHR43861:SF1">
    <property type="entry name" value="TRANS-ACONITATE 2-METHYLTRANSFERASE"/>
    <property type="match status" value="1"/>
</dbReference>
<keyword evidence="1 5" id="KW-0963">Cytoplasm</keyword>
<dbReference type="GO" id="GO:0032259">
    <property type="term" value="P:methylation"/>
    <property type="evidence" value="ECO:0007669"/>
    <property type="project" value="UniProtKB-KW"/>
</dbReference>
<keyword evidence="4 5" id="KW-0949">S-adenosyl-L-methionine</keyword>
<dbReference type="GO" id="GO:0030798">
    <property type="term" value="F:trans-aconitate 2-methyltransferase activity"/>
    <property type="evidence" value="ECO:0007669"/>
    <property type="project" value="UniProtKB-UniRule"/>
</dbReference>
<comment type="catalytic activity">
    <reaction evidence="5">
        <text>trans-aconitate + S-adenosyl-L-methionine = (E)-3-(methoxycarbonyl)pent-2-enedioate + S-adenosyl-L-homocysteine</text>
        <dbReference type="Rhea" id="RHEA:14969"/>
        <dbReference type="ChEBI" id="CHEBI:15708"/>
        <dbReference type="ChEBI" id="CHEBI:57470"/>
        <dbReference type="ChEBI" id="CHEBI:57856"/>
        <dbReference type="ChEBI" id="CHEBI:59789"/>
        <dbReference type="EC" id="2.1.1.144"/>
    </reaction>
</comment>
<dbReference type="InterPro" id="IPR023149">
    <property type="entry name" value="Trans_acon_MeTrfase_C"/>
</dbReference>
<evidence type="ECO:0000256" key="1">
    <source>
        <dbReference type="ARBA" id="ARBA00022490"/>
    </source>
</evidence>
<sequence length="293" mass="32816">MDRIASIPSGLPISRSLVNYSQKAGALHRPFRLMKGDRMKDWSAKQYLKFEDERSRPARDLLARIPLDAPRKVVDIGCGPGNSTELLAERWPDAHVSGFDTSPDMIEKARARLPHVDFTIGDVTSFEPDAQTDVLFSNAVFQWLPDHIAQTKRLLSLLRPGAVLAVQMPDNMGEPTHVGMRDVARTEAFAAKIGTEGREPLPPVAEYYNALASQAARIDIWHTIYNHPLDGVDAVVEWVKGTGLRPFLDPLDEQERADYLKAYKAQITPHYPATVDGKVLLRFPRIFLVAQKK</sequence>
<dbReference type="InterPro" id="IPR041698">
    <property type="entry name" value="Methyltransf_25"/>
</dbReference>
<protein>
    <recommendedName>
        <fullName evidence="5">Trans-aconitate 2-methyltransferase</fullName>
        <ecNumber evidence="5">2.1.1.144</ecNumber>
    </recommendedName>
</protein>
<dbReference type="NCBIfam" id="NF002463">
    <property type="entry name" value="PRK01683.1"/>
    <property type="match status" value="1"/>
</dbReference>
<gene>
    <name evidence="5" type="primary">tam</name>
    <name evidence="7" type="ORF">OINT_1001587</name>
</gene>
<comment type="caution">
    <text evidence="7">The sequence shown here is derived from an EMBL/GenBank/DDBJ whole genome shotgun (WGS) entry which is preliminary data.</text>
</comment>
<evidence type="ECO:0000259" key="6">
    <source>
        <dbReference type="Pfam" id="PF13649"/>
    </source>
</evidence>
<dbReference type="Pfam" id="PF13649">
    <property type="entry name" value="Methyltransf_25"/>
    <property type="match status" value="1"/>
</dbReference>
<feature type="domain" description="Methyltransferase" evidence="6">
    <location>
        <begin position="73"/>
        <end position="161"/>
    </location>
</feature>